<dbReference type="EMBL" id="CM000140">
    <property type="protein sequence ID" value="EEE59161.1"/>
    <property type="molecule type" value="Genomic_DNA"/>
</dbReference>
<reference evidence="2" key="2">
    <citation type="submission" date="2008-12" db="EMBL/GenBank/DDBJ databases">
        <title>Improved gene annotation of the rice (Oryza sativa) genomes.</title>
        <authorList>
            <person name="Wang J."/>
            <person name="Li R."/>
            <person name="Fan W."/>
            <person name="Huang Q."/>
            <person name="Zhang J."/>
            <person name="Zhou Y."/>
            <person name="Hu Y."/>
            <person name="Zi S."/>
            <person name="Li J."/>
            <person name="Ni P."/>
            <person name="Zheng H."/>
            <person name="Zhang Y."/>
            <person name="Zhao M."/>
            <person name="Hao Q."/>
            <person name="McDermott J."/>
            <person name="Samudrala R."/>
            <person name="Kristiansen K."/>
            <person name="Wong G.K.-S."/>
        </authorList>
    </citation>
    <scope>NUCLEOTIDE SEQUENCE</scope>
</reference>
<reference evidence="2" key="1">
    <citation type="journal article" date="2005" name="PLoS Biol.">
        <title>The genomes of Oryza sativa: a history of duplications.</title>
        <authorList>
            <person name="Yu J."/>
            <person name="Wang J."/>
            <person name="Lin W."/>
            <person name="Li S."/>
            <person name="Li H."/>
            <person name="Zhou J."/>
            <person name="Ni P."/>
            <person name="Dong W."/>
            <person name="Hu S."/>
            <person name="Zeng C."/>
            <person name="Zhang J."/>
            <person name="Zhang Y."/>
            <person name="Li R."/>
            <person name="Xu Z."/>
            <person name="Li S."/>
            <person name="Li X."/>
            <person name="Zheng H."/>
            <person name="Cong L."/>
            <person name="Lin L."/>
            <person name="Yin J."/>
            <person name="Geng J."/>
            <person name="Li G."/>
            <person name="Shi J."/>
            <person name="Liu J."/>
            <person name="Lv H."/>
            <person name="Li J."/>
            <person name="Wang J."/>
            <person name="Deng Y."/>
            <person name="Ran L."/>
            <person name="Shi X."/>
            <person name="Wang X."/>
            <person name="Wu Q."/>
            <person name="Li C."/>
            <person name="Ren X."/>
            <person name="Wang J."/>
            <person name="Wang X."/>
            <person name="Li D."/>
            <person name="Liu D."/>
            <person name="Zhang X."/>
            <person name="Ji Z."/>
            <person name="Zhao W."/>
            <person name="Sun Y."/>
            <person name="Zhang Z."/>
            <person name="Bao J."/>
            <person name="Han Y."/>
            <person name="Dong L."/>
            <person name="Ji J."/>
            <person name="Chen P."/>
            <person name="Wu S."/>
            <person name="Liu J."/>
            <person name="Xiao Y."/>
            <person name="Bu D."/>
            <person name="Tan J."/>
            <person name="Yang L."/>
            <person name="Ye C."/>
            <person name="Zhang J."/>
            <person name="Xu J."/>
            <person name="Zhou Y."/>
            <person name="Yu Y."/>
            <person name="Zhang B."/>
            <person name="Zhuang S."/>
            <person name="Wei H."/>
            <person name="Liu B."/>
            <person name="Lei M."/>
            <person name="Yu H."/>
            <person name="Li Y."/>
            <person name="Xu H."/>
            <person name="Wei S."/>
            <person name="He X."/>
            <person name="Fang L."/>
            <person name="Zhang Z."/>
            <person name="Zhang Y."/>
            <person name="Huang X."/>
            <person name="Su Z."/>
            <person name="Tong W."/>
            <person name="Li J."/>
            <person name="Tong Z."/>
            <person name="Li S."/>
            <person name="Ye J."/>
            <person name="Wang L."/>
            <person name="Fang L."/>
            <person name="Lei T."/>
            <person name="Chen C."/>
            <person name="Chen H."/>
            <person name="Xu Z."/>
            <person name="Li H."/>
            <person name="Huang H."/>
            <person name="Zhang F."/>
            <person name="Xu H."/>
            <person name="Li N."/>
            <person name="Zhao C."/>
            <person name="Li S."/>
            <person name="Dong L."/>
            <person name="Huang Y."/>
            <person name="Li L."/>
            <person name="Xi Y."/>
            <person name="Qi Q."/>
            <person name="Li W."/>
            <person name="Zhang B."/>
            <person name="Hu W."/>
            <person name="Zhang Y."/>
            <person name="Tian X."/>
            <person name="Jiao Y."/>
            <person name="Liang X."/>
            <person name="Jin J."/>
            <person name="Gao L."/>
            <person name="Zheng W."/>
            <person name="Hao B."/>
            <person name="Liu S."/>
            <person name="Wang W."/>
            <person name="Yuan L."/>
            <person name="Cao M."/>
            <person name="McDermott J."/>
            <person name="Samudrala R."/>
            <person name="Wang J."/>
            <person name="Wong G.K."/>
            <person name="Yang H."/>
        </authorList>
    </citation>
    <scope>NUCLEOTIDE SEQUENCE [LARGE SCALE GENOMIC DNA]</scope>
</reference>
<organism evidence="2">
    <name type="scientific">Oryza sativa subsp. japonica</name>
    <name type="common">Rice</name>
    <dbReference type="NCBI Taxonomy" id="39947"/>
    <lineage>
        <taxon>Eukaryota</taxon>
        <taxon>Viridiplantae</taxon>
        <taxon>Streptophyta</taxon>
        <taxon>Embryophyta</taxon>
        <taxon>Tracheophyta</taxon>
        <taxon>Spermatophyta</taxon>
        <taxon>Magnoliopsida</taxon>
        <taxon>Liliopsida</taxon>
        <taxon>Poales</taxon>
        <taxon>Poaceae</taxon>
        <taxon>BOP clade</taxon>
        <taxon>Oryzoideae</taxon>
        <taxon>Oryzeae</taxon>
        <taxon>Oryzinae</taxon>
        <taxon>Oryza</taxon>
        <taxon>Oryza sativa</taxon>
    </lineage>
</organism>
<gene>
    <name evidence="2" type="ORF">OsJ_11080</name>
</gene>
<name>B9F8R3_ORYSJ</name>
<feature type="compositionally biased region" description="Basic residues" evidence="1">
    <location>
        <begin position="1"/>
        <end position="16"/>
    </location>
</feature>
<accession>B9F8R3</accession>
<evidence type="ECO:0000256" key="1">
    <source>
        <dbReference type="SAM" id="MobiDB-lite"/>
    </source>
</evidence>
<dbReference type="AlphaFoldDB" id="B9F8R3"/>
<protein>
    <submittedName>
        <fullName evidence="2">Uncharacterized protein</fullName>
    </submittedName>
</protein>
<feature type="compositionally biased region" description="Basic and acidic residues" evidence="1">
    <location>
        <begin position="54"/>
        <end position="63"/>
    </location>
</feature>
<feature type="region of interest" description="Disordered" evidence="1">
    <location>
        <begin position="54"/>
        <end position="76"/>
    </location>
</feature>
<dbReference type="Proteomes" id="UP000007752">
    <property type="component" value="Chromosome 3"/>
</dbReference>
<feature type="region of interest" description="Disordered" evidence="1">
    <location>
        <begin position="1"/>
        <end position="20"/>
    </location>
</feature>
<sequence>MAASPHMRHHGPHPARRRADVPWMYWPERTEDEGKKQKKKWPYMLRLLAATWPHHDRAPDGHTGRANCSRARTWRTHRPARQTCRHNTDVVPLPHLQLQPLPGPIEFLLQSGNSPLPPSYSHE</sequence>
<proteinExistence type="predicted"/>
<evidence type="ECO:0000313" key="2">
    <source>
        <dbReference type="EMBL" id="EEE59161.1"/>
    </source>
</evidence>